<organism evidence="3 4">
    <name type="scientific">Qipengyuania pelagi</name>
    <dbReference type="NCBI Taxonomy" id="994320"/>
    <lineage>
        <taxon>Bacteria</taxon>
        <taxon>Pseudomonadati</taxon>
        <taxon>Pseudomonadota</taxon>
        <taxon>Alphaproteobacteria</taxon>
        <taxon>Sphingomonadales</taxon>
        <taxon>Erythrobacteraceae</taxon>
        <taxon>Qipengyuania</taxon>
    </lineage>
</organism>
<dbReference type="InterPro" id="IPR025588">
    <property type="entry name" value="YcxB-like_C"/>
</dbReference>
<feature type="domain" description="YcxB-like C-terminal" evidence="2">
    <location>
        <begin position="110"/>
        <end position="163"/>
    </location>
</feature>
<dbReference type="EMBL" id="WTYD01000001">
    <property type="protein sequence ID" value="MXO53444.1"/>
    <property type="molecule type" value="Genomic_DNA"/>
</dbReference>
<keyword evidence="1" id="KW-0812">Transmembrane</keyword>
<evidence type="ECO:0000259" key="2">
    <source>
        <dbReference type="Pfam" id="PF14317"/>
    </source>
</evidence>
<dbReference type="OrthoDB" id="8410541at2"/>
<evidence type="ECO:0000313" key="4">
    <source>
        <dbReference type="Proteomes" id="UP000430272"/>
    </source>
</evidence>
<keyword evidence="1" id="KW-0472">Membrane</keyword>
<dbReference type="Proteomes" id="UP000430272">
    <property type="component" value="Unassembled WGS sequence"/>
</dbReference>
<sequence length="177" mass="20396">MSSVGGRFETVYCEENAAEALRFHCSRQWTRRNYLITGAIFSVTFFFIFWGRSEASTGEDWVPSVALSLFVGTALCGAIWLANRFTGKRQIQSWLADHKLEGAVCRFEYDEDKLTITDPMFGGELKWQDAYGWTEDENFILIYRSPTFYYYVPKASVSQSDVENIVRLMQSVDVKKL</sequence>
<name>A0A844Y5M9_9SPHN</name>
<dbReference type="Pfam" id="PF14317">
    <property type="entry name" value="YcxB"/>
    <property type="match status" value="1"/>
</dbReference>
<feature type="transmembrane region" description="Helical" evidence="1">
    <location>
        <begin position="32"/>
        <end position="50"/>
    </location>
</feature>
<dbReference type="RefSeq" id="WP_160660303.1">
    <property type="nucleotide sequence ID" value="NZ_BAABDV010000001.1"/>
</dbReference>
<feature type="transmembrane region" description="Helical" evidence="1">
    <location>
        <begin position="62"/>
        <end position="82"/>
    </location>
</feature>
<keyword evidence="1" id="KW-1133">Transmembrane helix</keyword>
<keyword evidence="4" id="KW-1185">Reference proteome</keyword>
<dbReference type="AlphaFoldDB" id="A0A844Y5M9"/>
<evidence type="ECO:0000256" key="1">
    <source>
        <dbReference type="SAM" id="Phobius"/>
    </source>
</evidence>
<proteinExistence type="predicted"/>
<accession>A0A844Y5M9</accession>
<comment type="caution">
    <text evidence="3">The sequence shown here is derived from an EMBL/GenBank/DDBJ whole genome shotgun (WGS) entry which is preliminary data.</text>
</comment>
<evidence type="ECO:0000313" key="3">
    <source>
        <dbReference type="EMBL" id="MXO53444.1"/>
    </source>
</evidence>
<protein>
    <recommendedName>
        <fullName evidence="2">YcxB-like C-terminal domain-containing protein</fullName>
    </recommendedName>
</protein>
<gene>
    <name evidence="3" type="ORF">GRI47_05405</name>
</gene>
<reference evidence="3 4" key="1">
    <citation type="submission" date="2019-12" db="EMBL/GenBank/DDBJ databases">
        <title>Genomic-based taxomic classification of the family Erythrobacteraceae.</title>
        <authorList>
            <person name="Xu L."/>
        </authorList>
    </citation>
    <scope>NUCLEOTIDE SEQUENCE [LARGE SCALE GENOMIC DNA]</scope>
    <source>
        <strain evidence="3 4">JCM 17468</strain>
    </source>
</reference>